<accession>A0A8T4H9Y1</accession>
<gene>
    <name evidence="9" type="ORF">J5U18_05840</name>
</gene>
<comment type="similarity">
    <text evidence="1">Belongs to the ABC transporter superfamily.</text>
</comment>
<evidence type="ECO:0000313" key="10">
    <source>
        <dbReference type="Proteomes" id="UP000679691"/>
    </source>
</evidence>
<keyword evidence="4" id="KW-0547">Nucleotide-binding</keyword>
<dbReference type="GO" id="GO:0005524">
    <property type="term" value="F:ATP binding"/>
    <property type="evidence" value="ECO:0007669"/>
    <property type="project" value="UniProtKB-KW"/>
</dbReference>
<dbReference type="PROSITE" id="PS00211">
    <property type="entry name" value="ABC_TRANSPORTER_1"/>
    <property type="match status" value="1"/>
</dbReference>
<dbReference type="InterPro" id="IPR003593">
    <property type="entry name" value="AAA+_ATPase"/>
</dbReference>
<dbReference type="SUPFAM" id="SSF52540">
    <property type="entry name" value="P-loop containing nucleoside triphosphate hydrolases"/>
    <property type="match status" value="1"/>
</dbReference>
<dbReference type="InterPro" id="IPR017871">
    <property type="entry name" value="ABC_transporter-like_CS"/>
</dbReference>
<evidence type="ECO:0000259" key="8">
    <source>
        <dbReference type="PROSITE" id="PS50893"/>
    </source>
</evidence>
<dbReference type="PANTHER" id="PTHR42798">
    <property type="entry name" value="LIPOPROTEIN-RELEASING SYSTEM ATP-BINDING PROTEIN LOLD"/>
    <property type="match status" value="1"/>
</dbReference>
<keyword evidence="3" id="KW-1003">Cell membrane</keyword>
<dbReference type="InterPro" id="IPR027417">
    <property type="entry name" value="P-loop_NTPase"/>
</dbReference>
<evidence type="ECO:0000256" key="5">
    <source>
        <dbReference type="ARBA" id="ARBA00022840"/>
    </source>
</evidence>
<evidence type="ECO:0000313" key="9">
    <source>
        <dbReference type="EMBL" id="MBP3943085.1"/>
    </source>
</evidence>
<keyword evidence="10" id="KW-1185">Reference proteome</keyword>
<evidence type="ECO:0000256" key="4">
    <source>
        <dbReference type="ARBA" id="ARBA00022741"/>
    </source>
</evidence>
<dbReference type="AlphaFoldDB" id="A0A8T4H9Y1"/>
<protein>
    <submittedName>
        <fullName evidence="9">ABC transporter ATP-binding protein</fullName>
    </submittedName>
</protein>
<name>A0A8T4H9Y1_9SPHI</name>
<reference evidence="9" key="1">
    <citation type="submission" date="2021-03" db="EMBL/GenBank/DDBJ databases">
        <authorList>
            <person name="Lu T."/>
            <person name="Wang Q."/>
            <person name="Han X."/>
        </authorList>
    </citation>
    <scope>NUCLEOTIDE SEQUENCE</scope>
    <source>
        <strain evidence="9">WQ 2009</strain>
    </source>
</reference>
<sequence>MLKAKGIYKSYGALPILKGVDLEVEKSEIVSIVGASGAGKSSLLHIIGTLDQADQGELCINDVQIQQLKAKKLAEFRNQHIGFVFQFHHLLPEFTALENVCIPAFIQGTSKKLAEKRAHELLELLGVSHRTSHKPTEMSGGEQQRVSVARALINNPSLILADEPSGNLDSENANALHQLFFDLRDQMKQTFIIVTHNEELARISDRTIYMRDGHIVL</sequence>
<dbReference type="EMBL" id="JAGKSB010000005">
    <property type="protein sequence ID" value="MBP3943085.1"/>
    <property type="molecule type" value="Genomic_DNA"/>
</dbReference>
<dbReference type="InterPro" id="IPR017911">
    <property type="entry name" value="MacB-like_ATP-bd"/>
</dbReference>
<evidence type="ECO:0000256" key="7">
    <source>
        <dbReference type="ARBA" id="ARBA00023136"/>
    </source>
</evidence>
<evidence type="ECO:0000256" key="3">
    <source>
        <dbReference type="ARBA" id="ARBA00022475"/>
    </source>
</evidence>
<dbReference type="Proteomes" id="UP000679691">
    <property type="component" value="Unassembled WGS sequence"/>
</dbReference>
<organism evidence="9 10">
    <name type="scientific">Rhinopithecimicrobium faecis</name>
    <dbReference type="NCBI Taxonomy" id="2820698"/>
    <lineage>
        <taxon>Bacteria</taxon>
        <taxon>Pseudomonadati</taxon>
        <taxon>Bacteroidota</taxon>
        <taxon>Sphingobacteriia</taxon>
        <taxon>Sphingobacteriales</taxon>
        <taxon>Sphingobacteriaceae</taxon>
        <taxon>Rhinopithecimicrobium</taxon>
    </lineage>
</organism>
<dbReference type="PANTHER" id="PTHR42798:SF7">
    <property type="entry name" value="ALPHA-D-RIBOSE 1-METHYLPHOSPHONATE 5-TRIPHOSPHATE SYNTHASE SUBUNIT PHNL"/>
    <property type="match status" value="1"/>
</dbReference>
<comment type="caution">
    <text evidence="9">The sequence shown here is derived from an EMBL/GenBank/DDBJ whole genome shotgun (WGS) entry which is preliminary data.</text>
</comment>
<dbReference type="Gene3D" id="3.40.50.300">
    <property type="entry name" value="P-loop containing nucleotide triphosphate hydrolases"/>
    <property type="match status" value="1"/>
</dbReference>
<dbReference type="RefSeq" id="WP_353546688.1">
    <property type="nucleotide sequence ID" value="NZ_JAGKSB010000005.1"/>
</dbReference>
<dbReference type="GO" id="GO:0016887">
    <property type="term" value="F:ATP hydrolysis activity"/>
    <property type="evidence" value="ECO:0007669"/>
    <property type="project" value="InterPro"/>
</dbReference>
<dbReference type="FunFam" id="3.40.50.300:FF:000230">
    <property type="entry name" value="Lipoprotein-releasing system ATP-binding protein LolD"/>
    <property type="match status" value="1"/>
</dbReference>
<dbReference type="SMART" id="SM00382">
    <property type="entry name" value="AAA"/>
    <property type="match status" value="1"/>
</dbReference>
<keyword evidence="6" id="KW-1278">Translocase</keyword>
<dbReference type="InterPro" id="IPR003439">
    <property type="entry name" value="ABC_transporter-like_ATP-bd"/>
</dbReference>
<dbReference type="GO" id="GO:0044874">
    <property type="term" value="P:lipoprotein localization to outer membrane"/>
    <property type="evidence" value="ECO:0007669"/>
    <property type="project" value="UniProtKB-ARBA"/>
</dbReference>
<evidence type="ECO:0000256" key="2">
    <source>
        <dbReference type="ARBA" id="ARBA00022448"/>
    </source>
</evidence>
<keyword evidence="5 9" id="KW-0067">ATP-binding</keyword>
<dbReference type="GO" id="GO:0089705">
    <property type="term" value="P:protein localization to outer membrane"/>
    <property type="evidence" value="ECO:0007669"/>
    <property type="project" value="UniProtKB-ARBA"/>
</dbReference>
<keyword evidence="7" id="KW-0472">Membrane</keyword>
<keyword evidence="2" id="KW-0813">Transport</keyword>
<evidence type="ECO:0000256" key="6">
    <source>
        <dbReference type="ARBA" id="ARBA00022967"/>
    </source>
</evidence>
<dbReference type="PROSITE" id="PS50893">
    <property type="entry name" value="ABC_TRANSPORTER_2"/>
    <property type="match status" value="1"/>
</dbReference>
<proteinExistence type="inferred from homology"/>
<dbReference type="Pfam" id="PF00005">
    <property type="entry name" value="ABC_tran"/>
    <property type="match status" value="1"/>
</dbReference>
<feature type="domain" description="ABC transporter" evidence="8">
    <location>
        <begin position="2"/>
        <end position="217"/>
    </location>
</feature>
<evidence type="ECO:0000256" key="1">
    <source>
        <dbReference type="ARBA" id="ARBA00005417"/>
    </source>
</evidence>
<dbReference type="CDD" id="cd03255">
    <property type="entry name" value="ABC_MJ0796_LolCDE_FtsE"/>
    <property type="match status" value="1"/>
</dbReference>